<dbReference type="InterPro" id="IPR019176">
    <property type="entry name" value="Cytochrome_B561-rel"/>
</dbReference>
<evidence type="ECO:0000256" key="1">
    <source>
        <dbReference type="SAM" id="Phobius"/>
    </source>
</evidence>
<organism evidence="2 3">
    <name type="scientific">Sitophilus oryzae</name>
    <name type="common">Rice weevil</name>
    <name type="synonym">Curculio oryzae</name>
    <dbReference type="NCBI Taxonomy" id="7048"/>
    <lineage>
        <taxon>Eukaryota</taxon>
        <taxon>Metazoa</taxon>
        <taxon>Ecdysozoa</taxon>
        <taxon>Arthropoda</taxon>
        <taxon>Hexapoda</taxon>
        <taxon>Insecta</taxon>
        <taxon>Pterygota</taxon>
        <taxon>Neoptera</taxon>
        <taxon>Endopterygota</taxon>
        <taxon>Coleoptera</taxon>
        <taxon>Polyphaga</taxon>
        <taxon>Cucujiformia</taxon>
        <taxon>Curculionidae</taxon>
        <taxon>Dryophthorinae</taxon>
        <taxon>Sitophilus</taxon>
    </lineage>
</organism>
<dbReference type="RefSeq" id="XP_030766457.1">
    <property type="nucleotide sequence ID" value="XM_030910597.1"/>
</dbReference>
<evidence type="ECO:0000313" key="2">
    <source>
        <dbReference type="Proteomes" id="UP000504635"/>
    </source>
</evidence>
<dbReference type="InParanoid" id="A0A6J2YT22"/>
<keyword evidence="2" id="KW-1185">Reference proteome</keyword>
<evidence type="ECO:0000313" key="3">
    <source>
        <dbReference type="RefSeq" id="XP_030766457.1"/>
    </source>
</evidence>
<keyword evidence="1" id="KW-1133">Transmembrane helix</keyword>
<dbReference type="GeneID" id="115890383"/>
<name>A0A6J2YT22_SITOR</name>
<dbReference type="OrthoDB" id="509821at2759"/>
<proteinExistence type="predicted"/>
<dbReference type="AlphaFoldDB" id="A0A6J2YT22"/>
<dbReference type="KEGG" id="soy:115890383"/>
<keyword evidence="1 3" id="KW-0812">Transmembrane</keyword>
<gene>
    <name evidence="3" type="primary">LOC115890383</name>
</gene>
<dbReference type="GO" id="GO:0016020">
    <property type="term" value="C:membrane"/>
    <property type="evidence" value="ECO:0007669"/>
    <property type="project" value="TreeGrafter"/>
</dbReference>
<keyword evidence="1" id="KW-0472">Membrane</keyword>
<dbReference type="PANTHER" id="PTHR21780">
    <property type="entry name" value="TRANSMEMBRANE PROTEIN 209"/>
    <property type="match status" value="1"/>
</dbReference>
<feature type="transmembrane region" description="Helical" evidence="1">
    <location>
        <begin position="61"/>
        <end position="81"/>
    </location>
</feature>
<dbReference type="FunCoup" id="A0A6J2YT22">
    <property type="interactions" value="1551"/>
</dbReference>
<dbReference type="Proteomes" id="UP000504635">
    <property type="component" value="Unplaced"/>
</dbReference>
<protein>
    <submittedName>
        <fullName evidence="3">Transmembrane protein 209 isoform X1</fullName>
    </submittedName>
</protein>
<accession>A0A6J2YT22</accession>
<reference evidence="3" key="1">
    <citation type="submission" date="2025-08" db="UniProtKB">
        <authorList>
            <consortium name="RefSeq"/>
        </authorList>
    </citation>
    <scope>IDENTIFICATION</scope>
    <source>
        <tissue evidence="3">Gonads</tissue>
    </source>
</reference>
<dbReference type="PANTHER" id="PTHR21780:SF0">
    <property type="entry name" value="TRANSMEMBRANE PROTEIN 209"/>
    <property type="match status" value="1"/>
</dbReference>
<dbReference type="Pfam" id="PF09786">
    <property type="entry name" value="CytochromB561_N"/>
    <property type="match status" value="1"/>
</dbReference>
<sequence length="542" mass="61976">MSPPNTSFTEGNTSGILERSLILNRKRHKIKDSLFWFIVNTVVLSLLVYDLSQTCPMYLNYYHYIEYSLVIIFTLNVLFYLGKITKLYFTSTDQIHINLEQKKLLGVKDSDPNYKIITPLKTNSNLPSPVPSPALHSTVNASQLSWRSNVSHNDSMSVNYSMQSPSWVYHKGTPDLNQSQYSNVSNRKSSNFFSKSPQSPISTYHNISTVENIEDEDSLNQFLKDYEEVENANKLANKSQHPTNLLSLFWSHPITKTAKDMTSFLKKSQYQLSTQSPTSSPSSKSEDKAAGNVPALEVWTRINVDTVALTQWNENLRIWISQTILERLVKEFDVINEFLEKHGMIDIRIGAVGLDRLRKTAQMSQITHFIPSLSTIIPFLELHPNQDYLLKRIRELSRGGCMSEFRWTGGGNYNGKNWDDSLPTDCSIVMHLLASYLDTQLMPSPNMPDTKSFSGHYYIKSIDKVPTLTPNSLFIQEVTEKPPHYRVVVGEKMFEMVKGYNNLFHSILFFIYHVNKLEQGMLGRINLGRAGVNMLWIIGLNE</sequence>
<feature type="transmembrane region" description="Helical" evidence="1">
    <location>
        <begin position="33"/>
        <end position="49"/>
    </location>
</feature>